<gene>
    <name evidence="2" type="ORF">SAMN05216252_13319</name>
</gene>
<feature type="domain" description="MmyB-like transcription regulator ligand binding" evidence="1">
    <location>
        <begin position="20"/>
        <end position="186"/>
    </location>
</feature>
<dbReference type="PANTHER" id="PTHR35010">
    <property type="entry name" value="BLL4672 PROTEIN-RELATED"/>
    <property type="match status" value="1"/>
</dbReference>
<protein>
    <recommendedName>
        <fullName evidence="1">MmyB-like transcription regulator ligand binding domain-containing protein</fullName>
    </recommendedName>
</protein>
<name>A0A239NAW0_9ACTN</name>
<dbReference type="Pfam" id="PF17765">
    <property type="entry name" value="MLTR_LBD"/>
    <property type="match status" value="1"/>
</dbReference>
<dbReference type="EMBL" id="FZOF01000033">
    <property type="protein sequence ID" value="SNT51632.1"/>
    <property type="molecule type" value="Genomic_DNA"/>
</dbReference>
<dbReference type="Proteomes" id="UP000198280">
    <property type="component" value="Unassembled WGS sequence"/>
</dbReference>
<organism evidence="2 3">
    <name type="scientific">Actinacidiphila glaucinigra</name>
    <dbReference type="NCBI Taxonomy" id="235986"/>
    <lineage>
        <taxon>Bacteria</taxon>
        <taxon>Bacillati</taxon>
        <taxon>Actinomycetota</taxon>
        <taxon>Actinomycetes</taxon>
        <taxon>Kitasatosporales</taxon>
        <taxon>Streptomycetaceae</taxon>
        <taxon>Actinacidiphila</taxon>
    </lineage>
</organism>
<dbReference type="InterPro" id="IPR041413">
    <property type="entry name" value="MLTR_LBD"/>
</dbReference>
<reference evidence="2 3" key="1">
    <citation type="submission" date="2017-06" db="EMBL/GenBank/DDBJ databases">
        <authorList>
            <person name="Kim H.J."/>
            <person name="Triplett B.A."/>
        </authorList>
    </citation>
    <scope>NUCLEOTIDE SEQUENCE [LARGE SCALE GENOMIC DNA]</scope>
    <source>
        <strain evidence="2 3">CGMCC 4.1858</strain>
    </source>
</reference>
<sequence>MFLLAGQAPPADRQISPSIPSSVQRLLDQLGRNPIAVHDACWNTISWNPLWAALAGDSSGLRGRERSIAWRHFAGLPSRVTHEPDQLACFETAVVSDLRSSTVRYPGDRQLRRLVTDLREVSGRFEELWQSHVVGFHSADRKTVHHPHLGPVTVDCDTLTVPGSDLRIVVYSAPPGSRTAQQFEMLAAIGSQDMCTAETG</sequence>
<dbReference type="PANTHER" id="PTHR35010:SF2">
    <property type="entry name" value="BLL4672 PROTEIN"/>
    <property type="match status" value="1"/>
</dbReference>
<evidence type="ECO:0000313" key="2">
    <source>
        <dbReference type="EMBL" id="SNT51632.1"/>
    </source>
</evidence>
<keyword evidence="3" id="KW-1185">Reference proteome</keyword>
<evidence type="ECO:0000313" key="3">
    <source>
        <dbReference type="Proteomes" id="UP000198280"/>
    </source>
</evidence>
<dbReference type="AlphaFoldDB" id="A0A239NAW0"/>
<proteinExistence type="predicted"/>
<dbReference type="Gene3D" id="3.30.450.180">
    <property type="match status" value="1"/>
</dbReference>
<evidence type="ECO:0000259" key="1">
    <source>
        <dbReference type="Pfam" id="PF17765"/>
    </source>
</evidence>
<accession>A0A239NAW0</accession>